<sequence>MKEERAALCGCTLFLYLEEGKRPPLFLLSRSIG</sequence>
<name>U5LFE8_9BACI</name>
<evidence type="ECO:0000313" key="1">
    <source>
        <dbReference type="EMBL" id="AGX05406.1"/>
    </source>
</evidence>
<evidence type="ECO:0000313" key="2">
    <source>
        <dbReference type="Proteomes" id="UP000017805"/>
    </source>
</evidence>
<dbReference type="STRING" id="1367477.N288_17610"/>
<dbReference type="EMBL" id="CP006643">
    <property type="protein sequence ID" value="AGX05406.1"/>
    <property type="molecule type" value="Genomic_DNA"/>
</dbReference>
<keyword evidence="2" id="KW-1185">Reference proteome</keyword>
<protein>
    <submittedName>
        <fullName evidence="1">Uncharacterized protein</fullName>
    </submittedName>
</protein>
<dbReference type="PATRIC" id="fig|1367477.3.peg.3509"/>
<dbReference type="Proteomes" id="UP000017805">
    <property type="component" value="Chromosome"/>
</dbReference>
<gene>
    <name evidence="1" type="ORF">N288_17610</name>
</gene>
<proteinExistence type="predicted"/>
<reference evidence="1 2" key="1">
    <citation type="submission" date="2013-07" db="EMBL/GenBank/DDBJ databases">
        <title>Complete genome sequence of Bacillus infantis NRRL B-14911 that has potential to induce cardiac disease by antigenic mimicry.</title>
        <authorList>
            <person name="Massilamany C."/>
            <person name="Smith T.P.L."/>
            <person name="Loy J.D."/>
            <person name="Barletta R."/>
            <person name="Reddy J."/>
        </authorList>
    </citation>
    <scope>NUCLEOTIDE SEQUENCE [LARGE SCALE GENOMIC DNA]</scope>
    <source>
        <strain evidence="1 2">NRRL B-14911</strain>
    </source>
</reference>
<dbReference type="KEGG" id="bif:N288_17610"/>
<organism evidence="1 2">
    <name type="scientific">Bacillus infantis NRRL B-14911</name>
    <dbReference type="NCBI Taxonomy" id="1367477"/>
    <lineage>
        <taxon>Bacteria</taxon>
        <taxon>Bacillati</taxon>
        <taxon>Bacillota</taxon>
        <taxon>Bacilli</taxon>
        <taxon>Bacillales</taxon>
        <taxon>Bacillaceae</taxon>
        <taxon>Bacillus</taxon>
    </lineage>
</organism>
<dbReference type="AlphaFoldDB" id="U5LFE8"/>
<accession>U5LFE8</accession>
<dbReference type="HOGENOM" id="CLU_3380506_0_0_9"/>